<proteinExistence type="predicted"/>
<dbReference type="VEuPathDB" id="FungiDB:SeMB42_g06546"/>
<organism evidence="3 5">
    <name type="scientific">Synchytrium endobioticum</name>
    <dbReference type="NCBI Taxonomy" id="286115"/>
    <lineage>
        <taxon>Eukaryota</taxon>
        <taxon>Fungi</taxon>
        <taxon>Fungi incertae sedis</taxon>
        <taxon>Chytridiomycota</taxon>
        <taxon>Chytridiomycota incertae sedis</taxon>
        <taxon>Chytridiomycetes</taxon>
        <taxon>Synchytriales</taxon>
        <taxon>Synchytriaceae</taxon>
        <taxon>Synchytrium</taxon>
    </lineage>
</organism>
<dbReference type="Proteomes" id="UP000317494">
    <property type="component" value="Unassembled WGS sequence"/>
</dbReference>
<sequence>MKILAIVTISICWTSIALAVPVRAVRKHRFSTLLAPYRASEKHSVQPYDHDRQQESRGDLPSFLAKGCKLMKDKRNRLSEALGRVNLLEAWAKTPYSKKIREIANELDWLSCTDDYLGLPFDDLRKFADFLAVVPAEARLKIVQIMKEFGQTRLSSRLWLGKYRAEILVKRIEHTVSFRYSERAKRNLAIIRAEIPKVEQALADREARYNGLIEIVQGARDTAVNDKGKALMGHGGQTSADRVEPRNHQFIPFPEQKPVGYNQEDLSKIMAQRPPFDDHNINAGKSGGSDGGHLQYEAYINQPAARTLEHQDIYSGPLGVGHGAGHTSAFQVYNPMHPRDHGSNIGQNSVHGNTAHREDYYNLLKYGKGPSYRRIRCCWL</sequence>
<feature type="chain" id="PRO_5036363060" evidence="1">
    <location>
        <begin position="20"/>
        <end position="380"/>
    </location>
</feature>
<evidence type="ECO:0000313" key="5">
    <source>
        <dbReference type="Proteomes" id="UP000320475"/>
    </source>
</evidence>
<protein>
    <submittedName>
        <fullName evidence="3">Uncharacterized protein</fullName>
    </submittedName>
</protein>
<evidence type="ECO:0000313" key="4">
    <source>
        <dbReference type="Proteomes" id="UP000317494"/>
    </source>
</evidence>
<evidence type="ECO:0000256" key="1">
    <source>
        <dbReference type="SAM" id="SignalP"/>
    </source>
</evidence>
<gene>
    <name evidence="3" type="ORF">SeLEV6574_g02026</name>
    <name evidence="2" type="ORF">SeMB42_g06546</name>
</gene>
<keyword evidence="4" id="KW-1185">Reference proteome</keyword>
<evidence type="ECO:0000313" key="2">
    <source>
        <dbReference type="EMBL" id="TPX38924.1"/>
    </source>
</evidence>
<accession>A0A507DA78</accession>
<name>A0A507DA78_9FUNG</name>
<comment type="caution">
    <text evidence="3">The sequence shown here is derived from an EMBL/GenBank/DDBJ whole genome shotgun (WGS) entry which is preliminary data.</text>
</comment>
<dbReference type="EMBL" id="QEAM01000052">
    <property type="protein sequence ID" value="TPX48463.1"/>
    <property type="molecule type" value="Genomic_DNA"/>
</dbReference>
<evidence type="ECO:0000313" key="3">
    <source>
        <dbReference type="EMBL" id="TPX48463.1"/>
    </source>
</evidence>
<feature type="signal peptide" evidence="1">
    <location>
        <begin position="1"/>
        <end position="19"/>
    </location>
</feature>
<keyword evidence="1" id="KW-0732">Signal</keyword>
<dbReference type="AlphaFoldDB" id="A0A507DA78"/>
<dbReference type="Proteomes" id="UP000320475">
    <property type="component" value="Unassembled WGS sequence"/>
</dbReference>
<reference evidence="4 5" key="1">
    <citation type="journal article" date="2019" name="Sci. Rep.">
        <title>Comparative genomics of chytrid fungi reveal insights into the obligate biotrophic and pathogenic lifestyle of Synchytrium endobioticum.</title>
        <authorList>
            <person name="van de Vossenberg B.T.L.H."/>
            <person name="Warris S."/>
            <person name="Nguyen H.D.T."/>
            <person name="van Gent-Pelzer M.P.E."/>
            <person name="Joly D.L."/>
            <person name="van de Geest H.C."/>
            <person name="Bonants P.J.M."/>
            <person name="Smith D.S."/>
            <person name="Levesque C.A."/>
            <person name="van der Lee T.A.J."/>
        </authorList>
    </citation>
    <scope>NUCLEOTIDE SEQUENCE [LARGE SCALE GENOMIC DNA]</scope>
    <source>
        <strain evidence="3 5">LEV6574</strain>
        <strain evidence="2 4">MB42</strain>
    </source>
</reference>
<dbReference type="EMBL" id="QEAN01000376">
    <property type="protein sequence ID" value="TPX38924.1"/>
    <property type="molecule type" value="Genomic_DNA"/>
</dbReference>